<feature type="compositionally biased region" description="Acidic residues" evidence="3">
    <location>
        <begin position="25"/>
        <end position="65"/>
    </location>
</feature>
<proteinExistence type="predicted"/>
<evidence type="ECO:0000256" key="1">
    <source>
        <dbReference type="ARBA" id="ARBA00022729"/>
    </source>
</evidence>
<accession>A0A6P8H6D7</accession>
<evidence type="ECO:0000256" key="2">
    <source>
        <dbReference type="ARBA" id="ARBA00023157"/>
    </source>
</evidence>
<keyword evidence="2" id="KW-1015">Disulfide bond</keyword>
<dbReference type="InterPro" id="IPR057774">
    <property type="entry name" value="D8C_UMOD/GP2/OIT3-like"/>
</dbReference>
<dbReference type="KEGG" id="aten:116288410"/>
<evidence type="ECO:0000256" key="4">
    <source>
        <dbReference type="SAM" id="SignalP"/>
    </source>
</evidence>
<keyword evidence="1 4" id="KW-0732">Signal</keyword>
<evidence type="ECO:0000313" key="6">
    <source>
        <dbReference type="Proteomes" id="UP000515163"/>
    </source>
</evidence>
<dbReference type="InParanoid" id="A0A6P8H6D7"/>
<evidence type="ECO:0000259" key="5">
    <source>
        <dbReference type="Pfam" id="PF23283"/>
    </source>
</evidence>
<feature type="domain" description="UMOD/GP2/OIT3-like D8C" evidence="5">
    <location>
        <begin position="156"/>
        <end position="229"/>
    </location>
</feature>
<dbReference type="GeneID" id="116288410"/>
<dbReference type="Pfam" id="PF23283">
    <property type="entry name" value="D8C_UMOD"/>
    <property type="match status" value="1"/>
</dbReference>
<dbReference type="AlphaFoldDB" id="A0A6P8H6D7"/>
<dbReference type="PANTHER" id="PTHR36191:SF4">
    <property type="entry name" value="VWFD DOMAIN-CONTAINING PROTEIN"/>
    <property type="match status" value="1"/>
</dbReference>
<dbReference type="OrthoDB" id="5944918at2759"/>
<gene>
    <name evidence="7" type="primary">LOC116288410</name>
</gene>
<dbReference type="Proteomes" id="UP000515163">
    <property type="component" value="Unplaced"/>
</dbReference>
<evidence type="ECO:0000313" key="7">
    <source>
        <dbReference type="RefSeq" id="XP_031551056.1"/>
    </source>
</evidence>
<feature type="region of interest" description="Disordered" evidence="3">
    <location>
        <begin position="25"/>
        <end position="68"/>
    </location>
</feature>
<dbReference type="PANTHER" id="PTHR36191">
    <property type="entry name" value="ENDO/EXONUCLEASE/PHOSPHATASE DOMAIN-CONTAINING PROTEIN-RELATED"/>
    <property type="match status" value="1"/>
</dbReference>
<name>A0A6P8H6D7_ACTTE</name>
<organism evidence="6 7">
    <name type="scientific">Actinia tenebrosa</name>
    <name type="common">Australian red waratah sea anemone</name>
    <dbReference type="NCBI Taxonomy" id="6105"/>
    <lineage>
        <taxon>Eukaryota</taxon>
        <taxon>Metazoa</taxon>
        <taxon>Cnidaria</taxon>
        <taxon>Anthozoa</taxon>
        <taxon>Hexacorallia</taxon>
        <taxon>Actiniaria</taxon>
        <taxon>Actiniidae</taxon>
        <taxon>Actinia</taxon>
    </lineage>
</organism>
<feature type="signal peptide" evidence="4">
    <location>
        <begin position="1"/>
        <end position="19"/>
    </location>
</feature>
<evidence type="ECO:0000256" key="3">
    <source>
        <dbReference type="SAM" id="MobiDB-lite"/>
    </source>
</evidence>
<feature type="chain" id="PRO_5027954420" evidence="4">
    <location>
        <begin position="20"/>
        <end position="232"/>
    </location>
</feature>
<reference evidence="7" key="1">
    <citation type="submission" date="2025-08" db="UniProtKB">
        <authorList>
            <consortium name="RefSeq"/>
        </authorList>
    </citation>
    <scope>IDENTIFICATION</scope>
    <source>
        <tissue evidence="7">Tentacle</tissue>
    </source>
</reference>
<keyword evidence="6" id="KW-1185">Reference proteome</keyword>
<sequence length="232" mass="26918">MKIYLIAALFLGALVVAHSFEEDEKVELPEVPEQEEQSDEEVNTLPGTEEDTQESRDEEVEDEQQDPEKRAFPKNVLSYYSCFQIKRRGYCGHLFLRNLCAATCYRFHPNDPCRKYAVLNQLNRRQSRPRGNARPICDQKGFATRWYRFTGLAGRGMPTSAPPKNRCGTHAPGWMVGRYPAFGQTVTRKVCYHWGKNRCQWNNFIKVKNCVGYYVFYLRPTPVCHLRYCGNA</sequence>
<protein>
    <submittedName>
        <fullName evidence="7">Oncoprotein-induced transcript 3 protein-like</fullName>
    </submittedName>
</protein>
<dbReference type="RefSeq" id="XP_031551056.1">
    <property type="nucleotide sequence ID" value="XM_031695196.1"/>
</dbReference>